<feature type="transmembrane region" description="Helical" evidence="1">
    <location>
        <begin position="201"/>
        <end position="218"/>
    </location>
</feature>
<feature type="transmembrane region" description="Helical" evidence="1">
    <location>
        <begin position="176"/>
        <end position="195"/>
    </location>
</feature>
<comment type="caution">
    <text evidence="2">The sequence shown here is derived from an EMBL/GenBank/DDBJ whole genome shotgun (WGS) entry which is preliminary data.</text>
</comment>
<dbReference type="AlphaFoldDB" id="A0AAN9YI83"/>
<keyword evidence="3" id="KW-1185">Reference proteome</keyword>
<keyword evidence="1" id="KW-0812">Transmembrane</keyword>
<proteinExistence type="predicted"/>
<accession>A0AAN9YI83</accession>
<reference evidence="2 3" key="1">
    <citation type="journal article" date="2023" name="PLoS ONE">
        <title>Cytospora paraplurivora sp. nov. isolated from orchards with fruit tree decline syndrome in Ontario, Canada.</title>
        <authorList>
            <person name="Ilyukhin E."/>
            <person name="Nguyen H.D.T."/>
            <person name="Castle A.J."/>
            <person name="Ellouze W."/>
        </authorList>
    </citation>
    <scope>NUCLEOTIDE SEQUENCE [LARGE SCALE GENOMIC DNA]</scope>
    <source>
        <strain evidence="2 3">FDS-564</strain>
    </source>
</reference>
<protein>
    <submittedName>
        <fullName evidence="2">Uncharacterized protein</fullName>
    </submittedName>
</protein>
<evidence type="ECO:0000313" key="3">
    <source>
        <dbReference type="Proteomes" id="UP001320245"/>
    </source>
</evidence>
<evidence type="ECO:0000313" key="2">
    <source>
        <dbReference type="EMBL" id="KAK7743899.1"/>
    </source>
</evidence>
<name>A0AAN9YI83_9PEZI</name>
<keyword evidence="1" id="KW-1133">Transmembrane helix</keyword>
<gene>
    <name evidence="2" type="ORF">SLS53_003921</name>
</gene>
<sequence length="461" mass="49121">MADEVLPPRHDPKPLLPGWTNNPIPNFSLSASGLIMLADLSTVAHRTALRGGSSWLDFLLLVPGLHYQQAADELANGGATVLQAVEVVHGDKDGDGAPDVVYHTIVNRAVVSYIVRTAVEGKTVVLDVGEIPVRARAWRMGTRGTTYGRGGRVGLAKEGGGGGVGDLPDLGWAAHLLYLASPVLTVIAATLIILLGDWWALALLIALMISRLLNIFVIKQRASPRPPPHIPLPPILTHPHEPKHRHARPPQLRITQYTITIGPDTRVVLRGSTADLRALTTTVWLRPKTHVEGYLEATAKVLVYLVAACSENATQAGNLVLLGLVLVSAGLLALSNAQTKGLRSGGRVVSPSTGEPLLLTGHGGHVRDGGGGGGNDGAAAHEDVIRRNARRGTVDTWPQGDLSNLRDLEESVGKDHEGGLTRRPCVGEVPPVGQRVRPDTGLRRLEIITQRSREKVYGGMV</sequence>
<organism evidence="2 3">
    <name type="scientific">Cytospora paraplurivora</name>
    <dbReference type="NCBI Taxonomy" id="2898453"/>
    <lineage>
        <taxon>Eukaryota</taxon>
        <taxon>Fungi</taxon>
        <taxon>Dikarya</taxon>
        <taxon>Ascomycota</taxon>
        <taxon>Pezizomycotina</taxon>
        <taxon>Sordariomycetes</taxon>
        <taxon>Sordariomycetidae</taxon>
        <taxon>Diaporthales</taxon>
        <taxon>Cytosporaceae</taxon>
        <taxon>Cytospora</taxon>
    </lineage>
</organism>
<dbReference type="EMBL" id="JAJSPL020000012">
    <property type="protein sequence ID" value="KAK7743899.1"/>
    <property type="molecule type" value="Genomic_DNA"/>
</dbReference>
<dbReference type="Proteomes" id="UP001320245">
    <property type="component" value="Unassembled WGS sequence"/>
</dbReference>
<keyword evidence="1" id="KW-0472">Membrane</keyword>
<evidence type="ECO:0000256" key="1">
    <source>
        <dbReference type="SAM" id="Phobius"/>
    </source>
</evidence>